<keyword evidence="3" id="KW-0479">Metal-binding</keyword>
<name>A0A3G9J611_9ACTN</name>
<evidence type="ECO:0000313" key="9">
    <source>
        <dbReference type="Proteomes" id="UP000271573"/>
    </source>
</evidence>
<feature type="domain" description="Nudix hydrolase" evidence="7">
    <location>
        <begin position="6"/>
        <end position="157"/>
    </location>
</feature>
<dbReference type="GO" id="GO:0016818">
    <property type="term" value="F:hydrolase activity, acting on acid anhydrides, in phosphorus-containing anhydrides"/>
    <property type="evidence" value="ECO:0007669"/>
    <property type="project" value="InterPro"/>
</dbReference>
<gene>
    <name evidence="8" type="ORF">Back2_27360</name>
</gene>
<dbReference type="AlphaFoldDB" id="A0A3G9J611"/>
<dbReference type="CDD" id="cd18870">
    <property type="entry name" value="NUDIX_AcylCoAdiphos_Nudt19"/>
    <property type="match status" value="1"/>
</dbReference>
<dbReference type="PANTHER" id="PTHR12318">
    <property type="entry name" value="TESTOSTERONE-REGULATED PROTEIN RP2"/>
    <property type="match status" value="1"/>
</dbReference>
<evidence type="ECO:0000256" key="1">
    <source>
        <dbReference type="ARBA" id="ARBA00001936"/>
    </source>
</evidence>
<protein>
    <recommendedName>
        <fullName evidence="7">Nudix hydrolase domain-containing protein</fullName>
    </recommendedName>
</protein>
<keyword evidence="9" id="KW-1185">Reference proteome</keyword>
<dbReference type="EMBL" id="AP019307">
    <property type="protein sequence ID" value="BBH18449.1"/>
    <property type="molecule type" value="Genomic_DNA"/>
</dbReference>
<dbReference type="Gene3D" id="3.90.79.10">
    <property type="entry name" value="Nucleoside Triphosphate Pyrophosphohydrolase"/>
    <property type="match status" value="2"/>
</dbReference>
<accession>A0A3G9J611</accession>
<sequence>MREPNPIRSAATVIVVRDGAAGLETLLLRRHSDIAFHGGSWVFPGGRIDAADYGSTELPSDPMSDGHEPAARVAGVREANEEAGLVLDPGELVPFSHWTTPALRVKRYATWFFVVAAPVGEVTVDGSEITDHRWMSPLAALDARDSGEIELPPPTYVTLRRLASSSTVAEVLKEAADAPYLRFEPHIHLVEGGFVSIYEGDAAYEDDSRLDAEAPRHRLYAVNPIWRYERT</sequence>
<evidence type="ECO:0000259" key="7">
    <source>
        <dbReference type="PROSITE" id="PS51462"/>
    </source>
</evidence>
<dbReference type="InterPro" id="IPR039121">
    <property type="entry name" value="NUDT19"/>
</dbReference>
<dbReference type="GO" id="GO:0046872">
    <property type="term" value="F:metal ion binding"/>
    <property type="evidence" value="ECO:0007669"/>
    <property type="project" value="UniProtKB-KW"/>
</dbReference>
<comment type="cofactor">
    <cofactor evidence="2">
        <name>Mg(2+)</name>
        <dbReference type="ChEBI" id="CHEBI:18420"/>
    </cofactor>
</comment>
<keyword evidence="5" id="KW-0460">Magnesium</keyword>
<evidence type="ECO:0000256" key="2">
    <source>
        <dbReference type="ARBA" id="ARBA00001946"/>
    </source>
</evidence>
<proteinExistence type="predicted"/>
<dbReference type="SUPFAM" id="SSF55811">
    <property type="entry name" value="Nudix"/>
    <property type="match status" value="1"/>
</dbReference>
<dbReference type="InterPro" id="IPR015797">
    <property type="entry name" value="NUDIX_hydrolase-like_dom_sf"/>
</dbReference>
<dbReference type="KEGG" id="nbe:Back2_27360"/>
<reference evidence="8 9" key="1">
    <citation type="submission" date="2018-11" db="EMBL/GenBank/DDBJ databases">
        <title>Complete genome sequence of Nocardioides baekrokdamisoli strain KCTC 39748.</title>
        <authorList>
            <person name="Kang S.W."/>
            <person name="Lee K.C."/>
            <person name="Kim K.K."/>
            <person name="Kim J.S."/>
            <person name="Kim D.S."/>
            <person name="Ko S.H."/>
            <person name="Yang S.H."/>
            <person name="Shin Y.K."/>
            <person name="Lee J.S."/>
        </authorList>
    </citation>
    <scope>NUCLEOTIDE SEQUENCE [LARGE SCALE GENOMIC DNA]</scope>
    <source>
        <strain evidence="8 9">KCTC 39748</strain>
    </source>
</reference>
<evidence type="ECO:0000256" key="5">
    <source>
        <dbReference type="ARBA" id="ARBA00022842"/>
    </source>
</evidence>
<dbReference type="PROSITE" id="PS51462">
    <property type="entry name" value="NUDIX"/>
    <property type="match status" value="1"/>
</dbReference>
<dbReference type="InterPro" id="IPR000086">
    <property type="entry name" value="NUDIX_hydrolase_dom"/>
</dbReference>
<evidence type="ECO:0000256" key="6">
    <source>
        <dbReference type="ARBA" id="ARBA00023211"/>
    </source>
</evidence>
<keyword evidence="6" id="KW-0464">Manganese</keyword>
<dbReference type="OrthoDB" id="7183442at2"/>
<keyword evidence="4" id="KW-0378">Hydrolase</keyword>
<dbReference type="Proteomes" id="UP000271573">
    <property type="component" value="Chromosome"/>
</dbReference>
<comment type="cofactor">
    <cofactor evidence="1">
        <name>Mn(2+)</name>
        <dbReference type="ChEBI" id="CHEBI:29035"/>
    </cofactor>
</comment>
<dbReference type="Pfam" id="PF00293">
    <property type="entry name" value="NUDIX"/>
    <property type="match status" value="1"/>
</dbReference>
<dbReference type="RefSeq" id="WP_125569751.1">
    <property type="nucleotide sequence ID" value="NZ_AP019307.1"/>
</dbReference>
<dbReference type="PANTHER" id="PTHR12318:SF0">
    <property type="entry name" value="ACYL-COENZYME A DIPHOSPHATASE NUDT19"/>
    <property type="match status" value="1"/>
</dbReference>
<evidence type="ECO:0000313" key="8">
    <source>
        <dbReference type="EMBL" id="BBH18449.1"/>
    </source>
</evidence>
<evidence type="ECO:0000256" key="3">
    <source>
        <dbReference type="ARBA" id="ARBA00022723"/>
    </source>
</evidence>
<organism evidence="8 9">
    <name type="scientific">Nocardioides baekrokdamisoli</name>
    <dbReference type="NCBI Taxonomy" id="1804624"/>
    <lineage>
        <taxon>Bacteria</taxon>
        <taxon>Bacillati</taxon>
        <taxon>Actinomycetota</taxon>
        <taxon>Actinomycetes</taxon>
        <taxon>Propionibacteriales</taxon>
        <taxon>Nocardioidaceae</taxon>
        <taxon>Nocardioides</taxon>
    </lineage>
</organism>
<evidence type="ECO:0000256" key="4">
    <source>
        <dbReference type="ARBA" id="ARBA00022801"/>
    </source>
</evidence>